<dbReference type="InterPro" id="IPR006103">
    <property type="entry name" value="Glyco_hydro_2_cat"/>
</dbReference>
<dbReference type="InterPro" id="IPR017853">
    <property type="entry name" value="GH"/>
</dbReference>
<evidence type="ECO:0000313" key="10">
    <source>
        <dbReference type="Proteomes" id="UP000295388"/>
    </source>
</evidence>
<keyword evidence="2" id="KW-0378">Hydrolase</keyword>
<evidence type="ECO:0000259" key="8">
    <source>
        <dbReference type="Pfam" id="PF18565"/>
    </source>
</evidence>
<dbReference type="SUPFAM" id="SSF49785">
    <property type="entry name" value="Galactose-binding domain-like"/>
    <property type="match status" value="1"/>
</dbReference>
<dbReference type="InterPro" id="IPR032311">
    <property type="entry name" value="DUF4982"/>
</dbReference>
<dbReference type="RefSeq" id="WP_133799529.1">
    <property type="nucleotide sequence ID" value="NZ_SNWQ01000003.1"/>
</dbReference>
<comment type="similarity">
    <text evidence="1">Belongs to the glycosyl hydrolase 2 family.</text>
</comment>
<dbReference type="InterPro" id="IPR013783">
    <property type="entry name" value="Ig-like_fold"/>
</dbReference>
<dbReference type="InterPro" id="IPR006104">
    <property type="entry name" value="Glyco_hydro_2_N"/>
</dbReference>
<sequence>MTTESFNGGWAVRPKASIFAQIAGPPEEAVPVTLPHDAMISMERAAEHGAARAYFPGGCFEYSKSFDVPEEWRAQRVQLEFDGVYRDAVVFVNDVAAGQRPYGYSSFVVDLSPYLRYGEPNVVRVEARSHDDSRWYTGAGIFRDTRLIVTELVHIGWRGVRVTTPDVDAERAVVEVAVDVRNDGLSTETVTVEVDIVDDVGLVVASGSAPVTTRAGGAAWSRIRAYVGEPRLWNVDDPQLYGATVRVRAADVVVDEQHTKFGVRTLRLDPEYGLRINGETVKLRGACVHHDNGILGAAAIGRAEERKVELLKAAGFNAIRSSHNPLSTAMLDACDRVGMLVIDEAFDVWTESKSSFDYSLSFPEWWERDVEAMVLKDINHPSVILYSIGNEIPETGNALGSELGRLLAEKVRSLDPTRFVTNGINPFVSTIGDFAEQLRAAAGAAGDDGGVNDLLGRFHDEIAGSSLVTERTAESFGVLDVAGMNYADARYALDRELFPNRIILGTETFPARIAKNWALILGNPHVIGDFTWTGFDYLGEAGIGRVQYTDTSRSFAAPFPWIAAWCGDLDITGCRRPASYCREIVFGLRSEPYIAVQRPEHYRRIPTDGAWSWSDSIGSWTWPVEPGTPIRVEVYTDGDEVDLVLDGKTLARQTVGGSMPLTAIFETEYQPGELSAIAYRNGSETGRTTLRSAVGATSLTVSADRNVLRADDADLAFISIELRDATGTLVTSEDRQVAVSVEGAGVLQALGSARPDNVERYDTGEHATFDGRALAVVRPTAAGAITVTVTAEALEAVVLTLTAETPPRRRAS</sequence>
<evidence type="ECO:0000256" key="2">
    <source>
        <dbReference type="ARBA" id="ARBA00022801"/>
    </source>
</evidence>
<dbReference type="GO" id="GO:0004553">
    <property type="term" value="F:hydrolase activity, hydrolyzing O-glycosyl compounds"/>
    <property type="evidence" value="ECO:0007669"/>
    <property type="project" value="InterPro"/>
</dbReference>
<dbReference type="SUPFAM" id="SSF51445">
    <property type="entry name" value="(Trans)glycosidases"/>
    <property type="match status" value="1"/>
</dbReference>
<dbReference type="AlphaFoldDB" id="A0A4R6KPT2"/>
<dbReference type="OrthoDB" id="9762066at2"/>
<dbReference type="PANTHER" id="PTHR42732:SF1">
    <property type="entry name" value="BETA-MANNOSIDASE"/>
    <property type="match status" value="1"/>
</dbReference>
<dbReference type="InterPro" id="IPR040605">
    <property type="entry name" value="Glyco_hydro2_dom5"/>
</dbReference>
<proteinExistence type="inferred from homology"/>
<comment type="caution">
    <text evidence="9">The sequence shown here is derived from an EMBL/GenBank/DDBJ whole genome shotgun (WGS) entry which is preliminary data.</text>
</comment>
<dbReference type="GO" id="GO:0005975">
    <property type="term" value="P:carbohydrate metabolic process"/>
    <property type="evidence" value="ECO:0007669"/>
    <property type="project" value="InterPro"/>
</dbReference>
<dbReference type="Proteomes" id="UP000295388">
    <property type="component" value="Unassembled WGS sequence"/>
</dbReference>
<reference evidence="9 10" key="1">
    <citation type="submission" date="2019-03" db="EMBL/GenBank/DDBJ databases">
        <title>Genomic Encyclopedia of Type Strains, Phase III (KMG-III): the genomes of soil and plant-associated and newly described type strains.</title>
        <authorList>
            <person name="Whitman W."/>
        </authorList>
    </citation>
    <scope>NUCLEOTIDE SEQUENCE [LARGE SCALE GENOMIC DNA]</scope>
    <source>
        <strain evidence="9 10">VKM Ac-2527</strain>
    </source>
</reference>
<evidence type="ECO:0000259" key="5">
    <source>
        <dbReference type="Pfam" id="PF02836"/>
    </source>
</evidence>
<feature type="domain" description="Glycosyl hydrolases family 2 sugar binding" evidence="6">
    <location>
        <begin position="52"/>
        <end position="148"/>
    </location>
</feature>
<dbReference type="Pfam" id="PF02837">
    <property type="entry name" value="Glyco_hydro_2_N"/>
    <property type="match status" value="1"/>
</dbReference>
<dbReference type="InterPro" id="IPR006102">
    <property type="entry name" value="Ig-like_GH2"/>
</dbReference>
<dbReference type="InterPro" id="IPR008979">
    <property type="entry name" value="Galactose-bd-like_sf"/>
</dbReference>
<feature type="domain" description="Glycoside hydrolase family 2" evidence="8">
    <location>
        <begin position="699"/>
        <end position="797"/>
    </location>
</feature>
<evidence type="ECO:0000256" key="1">
    <source>
        <dbReference type="ARBA" id="ARBA00007401"/>
    </source>
</evidence>
<evidence type="ECO:0000259" key="4">
    <source>
        <dbReference type="Pfam" id="PF00703"/>
    </source>
</evidence>
<dbReference type="Pfam" id="PF16355">
    <property type="entry name" value="DUF4982"/>
    <property type="match status" value="1"/>
</dbReference>
<dbReference type="SUPFAM" id="SSF49303">
    <property type="entry name" value="beta-Galactosidase/glucuronidase domain"/>
    <property type="match status" value="1"/>
</dbReference>
<dbReference type="PRINTS" id="PR00132">
    <property type="entry name" value="GLHYDRLASE2"/>
</dbReference>
<evidence type="ECO:0000259" key="6">
    <source>
        <dbReference type="Pfam" id="PF02837"/>
    </source>
</evidence>
<name>A0A4R6KPT2_9ACTN</name>
<feature type="domain" description="Glycoside hydrolase family 2 immunoglobulin-like beta-sandwich" evidence="4">
    <location>
        <begin position="160"/>
        <end position="264"/>
    </location>
</feature>
<feature type="domain" description="DUF4982" evidence="7">
    <location>
        <begin position="627"/>
        <end position="685"/>
    </location>
</feature>
<gene>
    <name evidence="9" type="ORF">EV643_103348</name>
</gene>
<dbReference type="InterPro" id="IPR006101">
    <property type="entry name" value="Glyco_hydro_2"/>
</dbReference>
<evidence type="ECO:0000259" key="7">
    <source>
        <dbReference type="Pfam" id="PF16355"/>
    </source>
</evidence>
<dbReference type="InterPro" id="IPR051913">
    <property type="entry name" value="GH2_Domain-Containing"/>
</dbReference>
<keyword evidence="10" id="KW-1185">Reference proteome</keyword>
<evidence type="ECO:0000313" key="9">
    <source>
        <dbReference type="EMBL" id="TDO51609.1"/>
    </source>
</evidence>
<dbReference type="Pfam" id="PF18565">
    <property type="entry name" value="Glyco_hydro2_C5"/>
    <property type="match status" value="1"/>
</dbReference>
<keyword evidence="3" id="KW-0326">Glycosidase</keyword>
<dbReference type="EMBL" id="SNWQ01000003">
    <property type="protein sequence ID" value="TDO51609.1"/>
    <property type="molecule type" value="Genomic_DNA"/>
</dbReference>
<feature type="domain" description="Glycoside hydrolase family 2 catalytic" evidence="5">
    <location>
        <begin position="274"/>
        <end position="421"/>
    </location>
</feature>
<dbReference type="Gene3D" id="2.60.40.10">
    <property type="entry name" value="Immunoglobulins"/>
    <property type="match status" value="3"/>
</dbReference>
<dbReference type="Pfam" id="PF02836">
    <property type="entry name" value="Glyco_hydro_2_C"/>
    <property type="match status" value="1"/>
</dbReference>
<dbReference type="Gene3D" id="3.20.20.80">
    <property type="entry name" value="Glycosidases"/>
    <property type="match status" value="1"/>
</dbReference>
<dbReference type="InterPro" id="IPR036156">
    <property type="entry name" value="Beta-gal/glucu_dom_sf"/>
</dbReference>
<evidence type="ECO:0000256" key="3">
    <source>
        <dbReference type="ARBA" id="ARBA00023295"/>
    </source>
</evidence>
<dbReference type="Pfam" id="PF00703">
    <property type="entry name" value="Glyco_hydro_2"/>
    <property type="match status" value="1"/>
</dbReference>
<dbReference type="Gene3D" id="2.60.120.260">
    <property type="entry name" value="Galactose-binding domain-like"/>
    <property type="match status" value="1"/>
</dbReference>
<protein>
    <submittedName>
        <fullName evidence="9">Uncharacterized protein DUF4982</fullName>
    </submittedName>
</protein>
<dbReference type="PANTHER" id="PTHR42732">
    <property type="entry name" value="BETA-GALACTOSIDASE"/>
    <property type="match status" value="1"/>
</dbReference>
<accession>A0A4R6KPT2</accession>
<organism evidence="9 10">
    <name type="scientific">Kribbella caucasensis</name>
    <dbReference type="NCBI Taxonomy" id="2512215"/>
    <lineage>
        <taxon>Bacteria</taxon>
        <taxon>Bacillati</taxon>
        <taxon>Actinomycetota</taxon>
        <taxon>Actinomycetes</taxon>
        <taxon>Propionibacteriales</taxon>
        <taxon>Kribbellaceae</taxon>
        <taxon>Kribbella</taxon>
    </lineage>
</organism>